<protein>
    <recommendedName>
        <fullName evidence="6">Cyclin-dependent kinase inhibitor domain-containing protein</fullName>
    </recommendedName>
</protein>
<gene>
    <name evidence="7" type="ORF">M569_03382</name>
</gene>
<dbReference type="Gene3D" id="4.10.365.10">
    <property type="entry name" value="p27"/>
    <property type="match status" value="1"/>
</dbReference>
<proteinExistence type="inferred from homology"/>
<evidence type="ECO:0000256" key="4">
    <source>
        <dbReference type="ARBA" id="ARBA00023306"/>
    </source>
</evidence>
<keyword evidence="3" id="KW-0649">Protein kinase inhibitor</keyword>
<dbReference type="AlphaFoldDB" id="S8CVI9"/>
<comment type="caution">
    <text evidence="7">The sequence shown here is derived from an EMBL/GenBank/DDBJ whole genome shotgun (WGS) entry which is preliminary data.</text>
</comment>
<evidence type="ECO:0000313" key="8">
    <source>
        <dbReference type="Proteomes" id="UP000015453"/>
    </source>
</evidence>
<comment type="similarity">
    <text evidence="2">Belongs to the CDI family. ICK/KRP subfamily.</text>
</comment>
<feature type="compositionally biased region" description="Basic and acidic residues" evidence="5">
    <location>
        <begin position="1"/>
        <end position="12"/>
    </location>
</feature>
<evidence type="ECO:0000313" key="7">
    <source>
        <dbReference type="EMBL" id="EPS71379.1"/>
    </source>
</evidence>
<dbReference type="InterPro" id="IPR044898">
    <property type="entry name" value="CDI_dom_sf"/>
</dbReference>
<evidence type="ECO:0000256" key="1">
    <source>
        <dbReference type="ARBA" id="ARBA00004642"/>
    </source>
</evidence>
<name>S8CVI9_9LAMI</name>
<reference evidence="7 8" key="1">
    <citation type="journal article" date="2013" name="BMC Genomics">
        <title>The miniature genome of a carnivorous plant Genlisea aurea contains a low number of genes and short non-coding sequences.</title>
        <authorList>
            <person name="Leushkin E.V."/>
            <person name="Sutormin R.A."/>
            <person name="Nabieva E.R."/>
            <person name="Penin A.A."/>
            <person name="Kondrashov A.S."/>
            <person name="Logacheva M.D."/>
        </authorList>
    </citation>
    <scope>NUCLEOTIDE SEQUENCE [LARGE SCALE GENOMIC DNA]</scope>
</reference>
<dbReference type="GO" id="GO:0004861">
    <property type="term" value="F:cyclin-dependent protein serine/threonine kinase inhibitor activity"/>
    <property type="evidence" value="ECO:0007669"/>
    <property type="project" value="InterPro"/>
</dbReference>
<dbReference type="GO" id="GO:0005654">
    <property type="term" value="C:nucleoplasm"/>
    <property type="evidence" value="ECO:0007669"/>
    <property type="project" value="UniProtKB-SubCell"/>
</dbReference>
<dbReference type="InterPro" id="IPR003175">
    <property type="entry name" value="CDI_dom"/>
</dbReference>
<accession>S8CVI9</accession>
<evidence type="ECO:0000256" key="2">
    <source>
        <dbReference type="ARBA" id="ARBA00010274"/>
    </source>
</evidence>
<feature type="domain" description="Cyclin-dependent kinase inhibitor" evidence="6">
    <location>
        <begin position="115"/>
        <end position="157"/>
    </location>
</feature>
<evidence type="ECO:0000256" key="3">
    <source>
        <dbReference type="ARBA" id="ARBA00023013"/>
    </source>
</evidence>
<dbReference type="EMBL" id="AUSU01001283">
    <property type="protein sequence ID" value="EPS71379.1"/>
    <property type="molecule type" value="Genomic_DNA"/>
</dbReference>
<dbReference type="Proteomes" id="UP000015453">
    <property type="component" value="Unassembled WGS sequence"/>
</dbReference>
<keyword evidence="8" id="KW-1185">Reference proteome</keyword>
<evidence type="ECO:0000259" key="6">
    <source>
        <dbReference type="Pfam" id="PF02234"/>
    </source>
</evidence>
<feature type="region of interest" description="Disordered" evidence="5">
    <location>
        <begin position="1"/>
        <end position="30"/>
    </location>
</feature>
<dbReference type="OrthoDB" id="6373236at2759"/>
<evidence type="ECO:0000256" key="5">
    <source>
        <dbReference type="SAM" id="MobiDB-lite"/>
    </source>
</evidence>
<dbReference type="PANTHER" id="PTHR46776">
    <property type="entry name" value="CYCLIN-DEPENDENT KINASE INHIBITOR 4-RELATED"/>
    <property type="match status" value="1"/>
</dbReference>
<sequence>MEEEARTTFKAEGRRKRLSGKDESESSTLFFQVKKPRSGAENSVASSESCTCEIADPYYVCSSNGTGALGEESFDFVDLEENKQVVIGELLGSDAVDFGARENAARTQGGTEMPGADELEAFFSAAEKQLQIQFIKHYNYDIVNDKPLEGRFDWVEVEIPP</sequence>
<keyword evidence="4" id="KW-0131">Cell cycle</keyword>
<dbReference type="GO" id="GO:0051726">
    <property type="term" value="P:regulation of cell cycle"/>
    <property type="evidence" value="ECO:0007669"/>
    <property type="project" value="InterPro"/>
</dbReference>
<dbReference type="Pfam" id="PF02234">
    <property type="entry name" value="CDI"/>
    <property type="match status" value="1"/>
</dbReference>
<organism evidence="7 8">
    <name type="scientific">Genlisea aurea</name>
    <dbReference type="NCBI Taxonomy" id="192259"/>
    <lineage>
        <taxon>Eukaryota</taxon>
        <taxon>Viridiplantae</taxon>
        <taxon>Streptophyta</taxon>
        <taxon>Embryophyta</taxon>
        <taxon>Tracheophyta</taxon>
        <taxon>Spermatophyta</taxon>
        <taxon>Magnoliopsida</taxon>
        <taxon>eudicotyledons</taxon>
        <taxon>Gunneridae</taxon>
        <taxon>Pentapetalae</taxon>
        <taxon>asterids</taxon>
        <taxon>lamiids</taxon>
        <taxon>Lamiales</taxon>
        <taxon>Lentibulariaceae</taxon>
        <taxon>Genlisea</taxon>
    </lineage>
</organism>
<comment type="subcellular location">
    <subcellularLocation>
        <location evidence="1">Nucleus</location>
        <location evidence="1">Nucleoplasm</location>
    </subcellularLocation>
</comment>
<dbReference type="InterPro" id="IPR044275">
    <property type="entry name" value="KRP"/>
</dbReference>